<accession>A0A438DDI2</accession>
<evidence type="ECO:0000313" key="2">
    <source>
        <dbReference type="EMBL" id="RVW33534.1"/>
    </source>
</evidence>
<comment type="caution">
    <text evidence="2">The sequence shown here is derived from an EMBL/GenBank/DDBJ whole genome shotgun (WGS) entry which is preliminary data.</text>
</comment>
<reference evidence="2 3" key="1">
    <citation type="journal article" date="2018" name="PLoS Genet.">
        <title>Population sequencing reveals clonal diversity and ancestral inbreeding in the grapevine cultivar Chardonnay.</title>
        <authorList>
            <person name="Roach M.J."/>
            <person name="Johnson D.L."/>
            <person name="Bohlmann J."/>
            <person name="van Vuuren H.J."/>
            <person name="Jones S.J."/>
            <person name="Pretorius I.S."/>
            <person name="Schmidt S.A."/>
            <person name="Borneman A.R."/>
        </authorList>
    </citation>
    <scope>NUCLEOTIDE SEQUENCE [LARGE SCALE GENOMIC DNA]</scope>
    <source>
        <strain evidence="3">cv. Chardonnay</strain>
        <tissue evidence="2">Leaf</tissue>
    </source>
</reference>
<dbReference type="EMBL" id="QGNW01001673">
    <property type="protein sequence ID" value="RVW33534.1"/>
    <property type="molecule type" value="Genomic_DNA"/>
</dbReference>
<dbReference type="AlphaFoldDB" id="A0A438DDI2"/>
<name>A0A438DDI2_VITVI</name>
<proteinExistence type="predicted"/>
<feature type="domain" description="Reverse transcriptase zinc-binding" evidence="1">
    <location>
        <begin position="204"/>
        <end position="276"/>
    </location>
</feature>
<dbReference type="InterPro" id="IPR026960">
    <property type="entry name" value="RVT-Znf"/>
</dbReference>
<evidence type="ECO:0000313" key="3">
    <source>
        <dbReference type="Proteomes" id="UP000288805"/>
    </source>
</evidence>
<dbReference type="Pfam" id="PF13966">
    <property type="entry name" value="zf-RVT"/>
    <property type="match status" value="1"/>
</dbReference>
<sequence>MTSGGLWIKVLVSVMTIRIRRQGGAILFSEKPAYMCVLVVRVIKGGVVGRGGEGREGEKCGCVGGLVLVDSVTIRLAYHTSFIFEGSKGQDQEESTRKGEAKLELKPDENLLTDCSDLCPSLNGLVFERIEGEDAARLEEALSIKEIVFALFDLSGDTTLGLDVLGPTRPFSWNLNFRRNLSDSEIEDLEGLMRSLDGVNLSPSVFPSKFVWNSQILFKVQSFIWLVAHKKVNTNDMLQVRRPYKALSPDICILCMKHGESADHIFLHCFLTIGLWHRLFQLAKMDWVPPRSILDMMYIKFNGFGSSKRG</sequence>
<organism evidence="2 3">
    <name type="scientific">Vitis vinifera</name>
    <name type="common">Grape</name>
    <dbReference type="NCBI Taxonomy" id="29760"/>
    <lineage>
        <taxon>Eukaryota</taxon>
        <taxon>Viridiplantae</taxon>
        <taxon>Streptophyta</taxon>
        <taxon>Embryophyta</taxon>
        <taxon>Tracheophyta</taxon>
        <taxon>Spermatophyta</taxon>
        <taxon>Magnoliopsida</taxon>
        <taxon>eudicotyledons</taxon>
        <taxon>Gunneridae</taxon>
        <taxon>Pentapetalae</taxon>
        <taxon>rosids</taxon>
        <taxon>Vitales</taxon>
        <taxon>Vitaceae</taxon>
        <taxon>Viteae</taxon>
        <taxon>Vitis</taxon>
    </lineage>
</organism>
<dbReference type="Proteomes" id="UP000288805">
    <property type="component" value="Unassembled WGS sequence"/>
</dbReference>
<gene>
    <name evidence="2" type="ORF">CK203_095901</name>
</gene>
<protein>
    <recommendedName>
        <fullName evidence="1">Reverse transcriptase zinc-binding domain-containing protein</fullName>
    </recommendedName>
</protein>
<evidence type="ECO:0000259" key="1">
    <source>
        <dbReference type="Pfam" id="PF13966"/>
    </source>
</evidence>